<comment type="caution">
    <text evidence="1">The sequence shown here is derived from an EMBL/GenBank/DDBJ whole genome shotgun (WGS) entry which is preliminary data.</text>
</comment>
<organism evidence="1 2">
    <name type="scientific">Argiope bruennichi</name>
    <name type="common">Wasp spider</name>
    <name type="synonym">Aranea bruennichi</name>
    <dbReference type="NCBI Taxonomy" id="94029"/>
    <lineage>
        <taxon>Eukaryota</taxon>
        <taxon>Metazoa</taxon>
        <taxon>Ecdysozoa</taxon>
        <taxon>Arthropoda</taxon>
        <taxon>Chelicerata</taxon>
        <taxon>Arachnida</taxon>
        <taxon>Araneae</taxon>
        <taxon>Araneomorphae</taxon>
        <taxon>Entelegynae</taxon>
        <taxon>Araneoidea</taxon>
        <taxon>Araneidae</taxon>
        <taxon>Argiope</taxon>
    </lineage>
</organism>
<dbReference type="AlphaFoldDB" id="A0A8T0FLU5"/>
<sequence>MGLRRVFINEGVIPSLEHGIIKGGVHLSLSVYHWGGSSGAMRKKISSAANGWGQGEGVCGYPDFCSVSLDARASVVFRSHATSAPE</sequence>
<protein>
    <submittedName>
        <fullName evidence="1">Uncharacterized protein</fullName>
    </submittedName>
</protein>
<name>A0A8T0FLU5_ARGBR</name>
<dbReference type="EMBL" id="JABXBU010000003">
    <property type="protein sequence ID" value="KAF8792001.1"/>
    <property type="molecule type" value="Genomic_DNA"/>
</dbReference>
<reference evidence="1" key="1">
    <citation type="journal article" date="2020" name="bioRxiv">
        <title>Chromosome-level reference genome of the European wasp spider Argiope bruennichi: a resource for studies on range expansion and evolutionary adaptation.</title>
        <authorList>
            <person name="Sheffer M.M."/>
            <person name="Hoppe A."/>
            <person name="Krehenwinkel H."/>
            <person name="Uhl G."/>
            <person name="Kuss A.W."/>
            <person name="Jensen L."/>
            <person name="Jensen C."/>
            <person name="Gillespie R.G."/>
            <person name="Hoff K.J."/>
            <person name="Prost S."/>
        </authorList>
    </citation>
    <scope>NUCLEOTIDE SEQUENCE</scope>
</reference>
<reference evidence="1" key="2">
    <citation type="submission" date="2020-06" db="EMBL/GenBank/DDBJ databases">
        <authorList>
            <person name="Sheffer M."/>
        </authorList>
    </citation>
    <scope>NUCLEOTIDE SEQUENCE</scope>
</reference>
<evidence type="ECO:0000313" key="2">
    <source>
        <dbReference type="Proteomes" id="UP000807504"/>
    </source>
</evidence>
<proteinExistence type="predicted"/>
<evidence type="ECO:0000313" key="1">
    <source>
        <dbReference type="EMBL" id="KAF8792001.1"/>
    </source>
</evidence>
<gene>
    <name evidence="1" type="ORF">HNY73_003653</name>
</gene>
<keyword evidence="2" id="KW-1185">Reference proteome</keyword>
<accession>A0A8T0FLU5</accession>
<dbReference type="Proteomes" id="UP000807504">
    <property type="component" value="Unassembled WGS sequence"/>
</dbReference>